<dbReference type="InterPro" id="IPR047971">
    <property type="entry name" value="ExeM-like"/>
</dbReference>
<dbReference type="Pfam" id="PF00353">
    <property type="entry name" value="HemolysinCabind"/>
    <property type="match status" value="3"/>
</dbReference>
<keyword evidence="5" id="KW-0106">Calcium</keyword>
<dbReference type="InterPro" id="IPR005135">
    <property type="entry name" value="Endo/exonuclease/phosphatase"/>
</dbReference>
<dbReference type="GO" id="GO:0005509">
    <property type="term" value="F:calcium ion binding"/>
    <property type="evidence" value="ECO:0007669"/>
    <property type="project" value="InterPro"/>
</dbReference>
<dbReference type="PRINTS" id="PR00313">
    <property type="entry name" value="CABNDNGRPT"/>
</dbReference>
<dbReference type="GO" id="GO:0007154">
    <property type="term" value="P:cell communication"/>
    <property type="evidence" value="ECO:0007669"/>
    <property type="project" value="InterPro"/>
</dbReference>
<dbReference type="Gene3D" id="2.60.40.2030">
    <property type="match status" value="1"/>
</dbReference>
<dbReference type="InterPro" id="IPR001322">
    <property type="entry name" value="Lamin_tail_dom"/>
</dbReference>
<dbReference type="PANTHER" id="PTHR42834:SF1">
    <property type="entry name" value="ENDONUCLEASE_EXONUCLEASE_PHOSPHATASE FAMILY PROTEIN (AFU_ORTHOLOGUE AFUA_3G09210)"/>
    <property type="match status" value="1"/>
</dbReference>
<keyword evidence="3" id="KW-0732">Signal</keyword>
<feature type="domain" description="LTD" evidence="9">
    <location>
        <begin position="1"/>
        <end position="130"/>
    </location>
</feature>
<dbReference type="Proteomes" id="UP000245765">
    <property type="component" value="Unassembled WGS sequence"/>
</dbReference>
<comment type="caution">
    <text evidence="10">The sequence shown here is derived from an EMBL/GenBank/DDBJ whole genome shotgun (WGS) entry which is preliminary data.</text>
</comment>
<evidence type="ECO:0000256" key="2">
    <source>
        <dbReference type="ARBA" id="ARBA00022656"/>
    </source>
</evidence>
<dbReference type="SUPFAM" id="SSF141072">
    <property type="entry name" value="CalX-like"/>
    <property type="match status" value="1"/>
</dbReference>
<evidence type="ECO:0000313" key="10">
    <source>
        <dbReference type="EMBL" id="PWS38324.1"/>
    </source>
</evidence>
<dbReference type="InterPro" id="IPR036691">
    <property type="entry name" value="Endo/exonu/phosph_ase_sf"/>
</dbReference>
<dbReference type="NCBIfam" id="NF033681">
    <property type="entry name" value="ExeM_NucH_DNase"/>
    <property type="match status" value="1"/>
</dbReference>
<dbReference type="GO" id="GO:0016020">
    <property type="term" value="C:membrane"/>
    <property type="evidence" value="ECO:0007669"/>
    <property type="project" value="UniProtKB-SubCell"/>
</dbReference>
<evidence type="ECO:0000256" key="5">
    <source>
        <dbReference type="ARBA" id="ARBA00022837"/>
    </source>
</evidence>
<proteinExistence type="predicted"/>
<dbReference type="Pfam" id="PF03372">
    <property type="entry name" value="Exo_endo_phos"/>
    <property type="match status" value="1"/>
</dbReference>
<dbReference type="InterPro" id="IPR003644">
    <property type="entry name" value="Calx_beta"/>
</dbReference>
<evidence type="ECO:0000313" key="11">
    <source>
        <dbReference type="Proteomes" id="UP000245765"/>
    </source>
</evidence>
<dbReference type="InterPro" id="IPR011049">
    <property type="entry name" value="Serralysin-like_metalloprot_C"/>
</dbReference>
<dbReference type="Gene3D" id="3.60.10.10">
    <property type="entry name" value="Endonuclease/exonuclease/phosphatase"/>
    <property type="match status" value="1"/>
</dbReference>
<keyword evidence="11" id="KW-1185">Reference proteome</keyword>
<dbReference type="OrthoDB" id="7229655at2"/>
<evidence type="ECO:0000256" key="4">
    <source>
        <dbReference type="ARBA" id="ARBA00022737"/>
    </source>
</evidence>
<keyword evidence="7" id="KW-0472">Membrane</keyword>
<dbReference type="Gene3D" id="2.150.10.10">
    <property type="entry name" value="Serralysin-like metalloprotease, C-terminal"/>
    <property type="match status" value="1"/>
</dbReference>
<protein>
    <recommendedName>
        <fullName evidence="9">LTD domain-containing protein</fullName>
    </recommendedName>
</protein>
<dbReference type="InterPro" id="IPR001343">
    <property type="entry name" value="Hemolysn_Ca-bd"/>
</dbReference>
<evidence type="ECO:0000256" key="7">
    <source>
        <dbReference type="ARBA" id="ARBA00023136"/>
    </source>
</evidence>
<dbReference type="PRINTS" id="PR01488">
    <property type="entry name" value="RTXTOXINA"/>
</dbReference>
<dbReference type="GO" id="GO:0090729">
    <property type="term" value="F:toxin activity"/>
    <property type="evidence" value="ECO:0007669"/>
    <property type="project" value="UniProtKB-KW"/>
</dbReference>
<dbReference type="CDD" id="cd04486">
    <property type="entry name" value="YhcR_OBF_like"/>
    <property type="match status" value="1"/>
</dbReference>
<reference evidence="11" key="1">
    <citation type="submission" date="2018-05" db="EMBL/GenBank/DDBJ databases">
        <authorList>
            <person name="Du Z."/>
            <person name="Wang X."/>
        </authorList>
    </citation>
    <scope>NUCLEOTIDE SEQUENCE [LARGE SCALE GENOMIC DNA]</scope>
    <source>
        <strain evidence="11">CQN31</strain>
    </source>
</reference>
<evidence type="ECO:0000256" key="8">
    <source>
        <dbReference type="SAM" id="MobiDB-lite"/>
    </source>
</evidence>
<evidence type="ECO:0000256" key="6">
    <source>
        <dbReference type="ARBA" id="ARBA00023026"/>
    </source>
</evidence>
<evidence type="ECO:0000256" key="3">
    <source>
        <dbReference type="ARBA" id="ARBA00022729"/>
    </source>
</evidence>
<name>A0A317FGW7_9PROT</name>
<dbReference type="InterPro" id="IPR003995">
    <property type="entry name" value="RTX_toxin_determinant-A"/>
</dbReference>
<dbReference type="InterPro" id="IPR018511">
    <property type="entry name" value="Hemolysin-typ_Ca-bd_CS"/>
</dbReference>
<dbReference type="PANTHER" id="PTHR42834">
    <property type="entry name" value="ENDONUCLEASE/EXONUCLEASE/PHOSPHATASE FAMILY PROTEIN (AFU_ORTHOLOGUE AFUA_3G09210)"/>
    <property type="match status" value="1"/>
</dbReference>
<dbReference type="PROSITE" id="PS51841">
    <property type="entry name" value="LTD"/>
    <property type="match status" value="1"/>
</dbReference>
<keyword evidence="2" id="KW-0800">Toxin</keyword>
<dbReference type="InterPro" id="IPR038081">
    <property type="entry name" value="CalX-like_sf"/>
</dbReference>
<dbReference type="SUPFAM" id="SSF51120">
    <property type="entry name" value="beta-Roll"/>
    <property type="match status" value="2"/>
</dbReference>
<comment type="subcellular location">
    <subcellularLocation>
        <location evidence="1">Membrane</location>
    </subcellularLocation>
</comment>
<dbReference type="SUPFAM" id="SSF56219">
    <property type="entry name" value="DNase I-like"/>
    <property type="match status" value="1"/>
</dbReference>
<keyword evidence="4" id="KW-0677">Repeat</keyword>
<dbReference type="PROSITE" id="PS00330">
    <property type="entry name" value="HEMOLYSIN_CALCIUM"/>
    <property type="match status" value="4"/>
</dbReference>
<dbReference type="SMART" id="SM00237">
    <property type="entry name" value="Calx_beta"/>
    <property type="match status" value="1"/>
</dbReference>
<evidence type="ECO:0000256" key="1">
    <source>
        <dbReference type="ARBA" id="ARBA00004370"/>
    </source>
</evidence>
<feature type="region of interest" description="Disordered" evidence="8">
    <location>
        <begin position="1109"/>
        <end position="1128"/>
    </location>
</feature>
<dbReference type="RefSeq" id="WP_109868945.1">
    <property type="nucleotide sequence ID" value="NZ_QGNA01000001.1"/>
</dbReference>
<gene>
    <name evidence="10" type="ORF">DFH01_03275</name>
</gene>
<sequence>MSAWINEFHYDNTGTDVGEFIEIAGKAGTDLTGWSLVRYNGSAPGAAVVYSSPGSITLTSVVIPNQQNGFGTVSFALPQDGLQNGANDGFALVDDNGIVVQLLSYEGVFTASNGPAAGLTSIDVGVAQTSSTLVGTSLHLVGAGDDHADFTWSISADDSPGAVNDGQTFVAAVVIPVINEFSFSTAGTDVEYVEVKGAPNTALSTLYLLQIEGDTGSPRGTVDSVLQVGTTDAAGFWLGSVAANTFENGTVTLLLVSDWTGSVGTDLDTNDDGVLDVTPWTAIVDSVAVNDGGVGDLTYGAPVLGVAYDGLSFAPGGASRIPDGTDTDSTADWVRNDFDLAGIPGFAGTPVVGEALNTPGAPNQAYAPPVGASVTINDVSIAEGDSGTTQLVFTVTRSDNTGAFTLDFVTADGGATAGSDYEAASGTLTFAAGGDLTQTISVTVNGDTVFEGDESFTVTLSNLAVTGGTATLDDASGTGTILNDDANFRKIHEVQGAGAASPLVGQTVTVEAIVVGDFQNGDADAKRNLGGFYLQEEDADADANALTSEGIFVFQGGALGDVALGDRVRITGTVSEFFGMTQITAASISVLDSGNPLPTAAEILLPAAATTLNQNGRVQPDLESYEGMRVVFTQTLTVTEQFQLDRFNEIKLVAGDRPMQFTQENLPDAPGYQASLVEVGARTITYDDGLNIQNGPIGNLDGFGPTYGTANAPRMGDTVTNLSGVLDYQFAGNATSGATWRVRATQDGANSFVDAAPRPAAAPDVGGTLQVASFNVLNFFTTLSAGGALTAIGLDPRGANSAAEFDRQAEKLLTTLHLLGADVIGLIELENDFAVGASGNAIEFIVEGLNALEGGDVWSWVNPDTRFVGTDAIAVGLIYRNDAVQLAGGTTVSILDSGLIAQDGRAPIAASFEDITSGEVFTVTVNHFKSKGSAAGLPGDADAGDGQGLSNATRVQQAQELLDWLGTDPTGANDDDVLIIGDLNAYAMEDPIRLLENAGYVNLEQPGSYSYVFDGLTGSLDHALASASLAAKVSGAAAWHINADEADALDYNLDFGRDPAIFDGTVPFRTSDHDPLLVGLNFVNENELIVRGDGDDTVDGGAGDDTILGGGGDDSLIGGEGDDELDGEAGNDTMEGGAGNDLYHLDSRFDRVVEQAGEGADTIMGEVELRLGANIEAAQLTGEANVAIRANGLDNRLVGNLGNNKIEGFDGADAILGGEGRDTLIGGNGDDLLLGGEGRDVLFGGEGADTLDGGADGDWLRGDAGADTYLFSVGPGGLTDAKLIHGFASGEDMIAILAAAFDPSLAAGALDPSRFEANARGQATTAGQGVFVFETDKAWLWWDTDGAEAGRELVARFGSSSPLDASDFIVI</sequence>
<dbReference type="GO" id="GO:0003824">
    <property type="term" value="F:catalytic activity"/>
    <property type="evidence" value="ECO:0007669"/>
    <property type="project" value="InterPro"/>
</dbReference>
<dbReference type="EMBL" id="QGNA01000001">
    <property type="protein sequence ID" value="PWS38324.1"/>
    <property type="molecule type" value="Genomic_DNA"/>
</dbReference>
<dbReference type="Pfam" id="PF03160">
    <property type="entry name" value="Calx-beta"/>
    <property type="match status" value="1"/>
</dbReference>
<keyword evidence="6" id="KW-0843">Virulence</keyword>
<accession>A0A317FGW7</accession>
<evidence type="ECO:0000259" key="9">
    <source>
        <dbReference type="PROSITE" id="PS51841"/>
    </source>
</evidence>
<dbReference type="GO" id="GO:0005576">
    <property type="term" value="C:extracellular region"/>
    <property type="evidence" value="ECO:0007669"/>
    <property type="project" value="InterPro"/>
</dbReference>
<dbReference type="CDD" id="cd10283">
    <property type="entry name" value="MnuA_DNase1-like"/>
    <property type="match status" value="1"/>
</dbReference>
<organism evidence="10 11">
    <name type="scientific">Falsiroseomonas bella</name>
    <dbReference type="NCBI Taxonomy" id="2184016"/>
    <lineage>
        <taxon>Bacteria</taxon>
        <taxon>Pseudomonadati</taxon>
        <taxon>Pseudomonadota</taxon>
        <taxon>Alphaproteobacteria</taxon>
        <taxon>Acetobacterales</taxon>
        <taxon>Roseomonadaceae</taxon>
        <taxon>Falsiroseomonas</taxon>
    </lineage>
</organism>